<dbReference type="EnsemblMetazoa" id="AAEL002117-RA">
    <property type="protein sequence ID" value="AAEL002117-PA"/>
    <property type="gene ID" value="AAEL002117"/>
</dbReference>
<keyword evidence="1" id="KW-0732">Signal</keyword>
<gene>
    <name evidence="2" type="primary">5573563</name>
</gene>
<dbReference type="Pfam" id="PF06477">
    <property type="entry name" value="DUF1091"/>
    <property type="match status" value="1"/>
</dbReference>
<dbReference type="InterPro" id="IPR036846">
    <property type="entry name" value="GM2-AP_sf"/>
</dbReference>
<dbReference type="PANTHER" id="PTHR20898">
    <property type="entry name" value="DAEDALUS ON 3-RELATED-RELATED"/>
    <property type="match status" value="1"/>
</dbReference>
<reference evidence="2" key="2">
    <citation type="submission" date="2021-02" db="UniProtKB">
        <authorList>
            <consortium name="EnsemblMetazoa"/>
        </authorList>
    </citation>
    <scope>IDENTIFICATION</scope>
    <source>
        <strain evidence="2">LVP_AGWG</strain>
    </source>
</reference>
<organism evidence="2 3">
    <name type="scientific">Aedes aegypti</name>
    <name type="common">Yellowfever mosquito</name>
    <name type="synonym">Culex aegypti</name>
    <dbReference type="NCBI Taxonomy" id="7159"/>
    <lineage>
        <taxon>Eukaryota</taxon>
        <taxon>Metazoa</taxon>
        <taxon>Ecdysozoa</taxon>
        <taxon>Arthropoda</taxon>
        <taxon>Hexapoda</taxon>
        <taxon>Insecta</taxon>
        <taxon>Pterygota</taxon>
        <taxon>Neoptera</taxon>
        <taxon>Endopterygota</taxon>
        <taxon>Diptera</taxon>
        <taxon>Nematocera</taxon>
        <taxon>Culicoidea</taxon>
        <taxon>Culicidae</taxon>
        <taxon>Culicinae</taxon>
        <taxon>Aedini</taxon>
        <taxon>Aedes</taxon>
        <taxon>Stegomyia</taxon>
    </lineage>
</organism>
<dbReference type="Gene3D" id="2.70.220.10">
    <property type="entry name" value="Ganglioside GM2 activator"/>
    <property type="match status" value="1"/>
</dbReference>
<evidence type="ECO:0000313" key="3">
    <source>
        <dbReference type="Proteomes" id="UP000008820"/>
    </source>
</evidence>
<dbReference type="PANTHER" id="PTHR20898:SF1">
    <property type="entry name" value="MD-2-RELATED LIPID-RECOGNITION DOMAIN-CONTAINING PROTEIN"/>
    <property type="match status" value="1"/>
</dbReference>
<proteinExistence type="predicted"/>
<dbReference type="VEuPathDB" id="VectorBase:AAEL002117"/>
<dbReference type="Proteomes" id="UP000008820">
    <property type="component" value="Chromosome 3"/>
</dbReference>
<protein>
    <submittedName>
        <fullName evidence="2">Uncharacterized protein</fullName>
    </submittedName>
</protein>
<dbReference type="InterPro" id="IPR010512">
    <property type="entry name" value="DUF1091"/>
</dbReference>
<dbReference type="InParanoid" id="A0A1S4F0Q9"/>
<dbReference type="AlphaFoldDB" id="A0A1S4F0Q9"/>
<name>A0A1S4F0Q9_AEDAE</name>
<keyword evidence="3" id="KW-1185">Reference proteome</keyword>
<dbReference type="SMART" id="SM00697">
    <property type="entry name" value="DM8"/>
    <property type="match status" value="1"/>
</dbReference>
<evidence type="ECO:0000256" key="1">
    <source>
        <dbReference type="ARBA" id="ARBA00022729"/>
    </source>
</evidence>
<accession>A0A1S4F0Q9</accession>
<dbReference type="OrthoDB" id="7718369at2759"/>
<reference evidence="2 3" key="1">
    <citation type="submission" date="2017-06" db="EMBL/GenBank/DDBJ databases">
        <title>Aedes aegypti genome working group (AGWG) sequencing and assembly.</title>
        <authorList>
            <consortium name="Aedes aegypti Genome Working Group (AGWG)"/>
            <person name="Matthews B.J."/>
        </authorList>
    </citation>
    <scope>NUCLEOTIDE SEQUENCE [LARGE SCALE GENOMIC DNA]</scope>
    <source>
        <strain evidence="2 3">LVP_AGWG</strain>
    </source>
</reference>
<evidence type="ECO:0000313" key="2">
    <source>
        <dbReference type="EnsemblMetazoa" id="AAEL002117-PA"/>
    </source>
</evidence>
<sequence>MKGFIILLAFACCSLQMIDATVRFSNMTYDLNPEYVKGTINVKVENGVYSIGMNCDLLKKIDGNFWVTPVFSKKLGKSYVPIIDLKLDTCKTDPTLAENPLIRFVSTEAKKFVSFGLMCPYEPGHYVVNDFTFEKSNALMNFIPKGNYHVSLTSRHQPPGSKELNKVMSLSFYADFE</sequence>